<evidence type="ECO:0000313" key="2">
    <source>
        <dbReference type="EMBL" id="OYD06059.1"/>
    </source>
</evidence>
<keyword evidence="3" id="KW-1185">Reference proteome</keyword>
<feature type="region of interest" description="Disordered" evidence="1">
    <location>
        <begin position="1"/>
        <end position="21"/>
    </location>
</feature>
<gene>
    <name evidence="2" type="ORF">CHM34_18335</name>
</gene>
<protein>
    <submittedName>
        <fullName evidence="2">Uncharacterized protein</fullName>
    </submittedName>
</protein>
<reference evidence="2 3" key="1">
    <citation type="submission" date="2017-07" db="EMBL/GenBank/DDBJ databases">
        <title>The genome sequence of Paludifilum halophilum highlights mechanisms for microbial adaptation to high salt environemnts.</title>
        <authorList>
            <person name="Belbahri L."/>
        </authorList>
    </citation>
    <scope>NUCLEOTIDE SEQUENCE [LARGE SCALE GENOMIC DNA]</scope>
    <source>
        <strain evidence="2 3">DSM 102817</strain>
    </source>
</reference>
<accession>A0A235B284</accession>
<comment type="caution">
    <text evidence="2">The sequence shown here is derived from an EMBL/GenBank/DDBJ whole genome shotgun (WGS) entry which is preliminary data.</text>
</comment>
<dbReference type="EMBL" id="NOWF01000041">
    <property type="protein sequence ID" value="OYD06059.1"/>
    <property type="molecule type" value="Genomic_DNA"/>
</dbReference>
<dbReference type="RefSeq" id="WP_094266048.1">
    <property type="nucleotide sequence ID" value="NZ_NOWF01000041.1"/>
</dbReference>
<name>A0A235B284_9BACL</name>
<dbReference type="Proteomes" id="UP000215459">
    <property type="component" value="Unassembled WGS sequence"/>
</dbReference>
<sequence length="69" mass="7681">MKNYRPPGSLNPRTHDQGGGLRIKTELEIKGKLLEAVALVDMAADAIDGEKKEQLKRISTEIFDIECDI</sequence>
<evidence type="ECO:0000256" key="1">
    <source>
        <dbReference type="SAM" id="MobiDB-lite"/>
    </source>
</evidence>
<proteinExistence type="predicted"/>
<dbReference type="AlphaFoldDB" id="A0A235B284"/>
<evidence type="ECO:0000313" key="3">
    <source>
        <dbReference type="Proteomes" id="UP000215459"/>
    </source>
</evidence>
<organism evidence="2 3">
    <name type="scientific">Paludifilum halophilum</name>
    <dbReference type="NCBI Taxonomy" id="1642702"/>
    <lineage>
        <taxon>Bacteria</taxon>
        <taxon>Bacillati</taxon>
        <taxon>Bacillota</taxon>
        <taxon>Bacilli</taxon>
        <taxon>Bacillales</taxon>
        <taxon>Thermoactinomycetaceae</taxon>
        <taxon>Paludifilum</taxon>
    </lineage>
</organism>